<dbReference type="Pfam" id="PF01541">
    <property type="entry name" value="GIY-YIG"/>
    <property type="match status" value="1"/>
</dbReference>
<keyword evidence="1 6" id="KW-0963">Cytoplasm</keyword>
<dbReference type="Pfam" id="PF02151">
    <property type="entry name" value="UVR"/>
    <property type="match status" value="1"/>
</dbReference>
<dbReference type="RefSeq" id="WP_248824830.1">
    <property type="nucleotide sequence ID" value="NZ_JALKFT010000010.1"/>
</dbReference>
<proteinExistence type="inferred from homology"/>
<dbReference type="NCBIfam" id="NF001824">
    <property type="entry name" value="PRK00558.1-5"/>
    <property type="match status" value="1"/>
</dbReference>
<dbReference type="PROSITE" id="PS50151">
    <property type="entry name" value="UVR"/>
    <property type="match status" value="1"/>
</dbReference>
<evidence type="ECO:0000256" key="5">
    <source>
        <dbReference type="ARBA" id="ARBA00023204"/>
    </source>
</evidence>
<dbReference type="PANTHER" id="PTHR30562:SF1">
    <property type="entry name" value="UVRABC SYSTEM PROTEIN C"/>
    <property type="match status" value="1"/>
</dbReference>
<dbReference type="EMBL" id="JALKFT010000010">
    <property type="protein sequence ID" value="MCK9876600.1"/>
    <property type="molecule type" value="Genomic_DNA"/>
</dbReference>
<evidence type="ECO:0000256" key="1">
    <source>
        <dbReference type="ARBA" id="ARBA00022490"/>
    </source>
</evidence>
<dbReference type="SMART" id="SM00465">
    <property type="entry name" value="GIYc"/>
    <property type="match status" value="1"/>
</dbReference>
<keyword evidence="11" id="KW-0378">Hydrolase</keyword>
<dbReference type="Gene3D" id="4.10.860.10">
    <property type="entry name" value="UVR domain"/>
    <property type="match status" value="1"/>
</dbReference>
<dbReference type="InterPro" id="IPR047296">
    <property type="entry name" value="GIY-YIG_UvrC_Cho"/>
</dbReference>
<evidence type="ECO:0000313" key="11">
    <source>
        <dbReference type="EMBL" id="MCK9876600.1"/>
    </source>
</evidence>
<dbReference type="GO" id="GO:0016787">
    <property type="term" value="F:hydrolase activity"/>
    <property type="evidence" value="ECO:0007669"/>
    <property type="project" value="UniProtKB-KW"/>
</dbReference>
<dbReference type="SUPFAM" id="SSF82771">
    <property type="entry name" value="GIY-YIG endonuclease"/>
    <property type="match status" value="1"/>
</dbReference>
<dbReference type="InterPro" id="IPR001162">
    <property type="entry name" value="UvrC_RNase_H_dom"/>
</dbReference>
<dbReference type="Proteomes" id="UP001201873">
    <property type="component" value="Unassembled WGS sequence"/>
</dbReference>
<name>A0ABT0JYH1_9ACTN</name>
<organism evidence="11 12">
    <name type="scientific">Frankia umida</name>
    <dbReference type="NCBI Taxonomy" id="573489"/>
    <lineage>
        <taxon>Bacteria</taxon>
        <taxon>Bacillati</taxon>
        <taxon>Actinomycetota</taxon>
        <taxon>Actinomycetes</taxon>
        <taxon>Frankiales</taxon>
        <taxon>Frankiaceae</taxon>
        <taxon>Frankia</taxon>
    </lineage>
</organism>
<dbReference type="Pfam" id="PF14520">
    <property type="entry name" value="HHH_5"/>
    <property type="match status" value="1"/>
</dbReference>
<gene>
    <name evidence="6 11" type="primary">uvrC</name>
    <name evidence="11" type="ORF">MXD59_12565</name>
</gene>
<evidence type="ECO:0000256" key="6">
    <source>
        <dbReference type="HAMAP-Rule" id="MF_00203"/>
    </source>
</evidence>
<feature type="domain" description="GIY-YIG" evidence="9">
    <location>
        <begin position="16"/>
        <end position="95"/>
    </location>
</feature>
<dbReference type="Gene3D" id="1.10.150.20">
    <property type="entry name" value="5' to 3' exonuclease, C-terminal subdomain"/>
    <property type="match status" value="1"/>
</dbReference>
<keyword evidence="3 6" id="KW-0228">DNA excision</keyword>
<dbReference type="InterPro" id="IPR038476">
    <property type="entry name" value="UvrC_RNase_H_dom_sf"/>
</dbReference>
<keyword evidence="5 6" id="KW-0234">DNA repair</keyword>
<comment type="subcellular location">
    <subcellularLocation>
        <location evidence="6">Cytoplasm</location>
    </subcellularLocation>
</comment>
<keyword evidence="6" id="KW-0742">SOS response</keyword>
<feature type="region of interest" description="Disordered" evidence="7">
    <location>
        <begin position="328"/>
        <end position="354"/>
    </location>
</feature>
<dbReference type="InterPro" id="IPR036876">
    <property type="entry name" value="UVR_dom_sf"/>
</dbReference>
<comment type="subunit">
    <text evidence="6">Interacts with UvrB in an incision complex.</text>
</comment>
<keyword evidence="2 6" id="KW-0227">DNA damage</keyword>
<dbReference type="InterPro" id="IPR000305">
    <property type="entry name" value="GIY-YIG_endonuc"/>
</dbReference>
<dbReference type="InterPro" id="IPR035901">
    <property type="entry name" value="GIY-YIG_endonuc_sf"/>
</dbReference>
<feature type="compositionally biased region" description="Basic and acidic residues" evidence="7">
    <location>
        <begin position="764"/>
        <end position="774"/>
    </location>
</feature>
<evidence type="ECO:0000259" key="9">
    <source>
        <dbReference type="PROSITE" id="PS50164"/>
    </source>
</evidence>
<feature type="domain" description="UvrC family homology region profile" evidence="10">
    <location>
        <begin position="259"/>
        <end position="495"/>
    </location>
</feature>
<accession>A0ABT0JYH1</accession>
<dbReference type="Gene3D" id="3.30.420.340">
    <property type="entry name" value="UvrC, RNAse H endonuclease domain"/>
    <property type="match status" value="1"/>
</dbReference>
<keyword evidence="12" id="KW-1185">Reference proteome</keyword>
<dbReference type="PANTHER" id="PTHR30562">
    <property type="entry name" value="UVRC/OXIDOREDUCTASE"/>
    <property type="match status" value="1"/>
</dbReference>
<evidence type="ECO:0000313" key="12">
    <source>
        <dbReference type="Proteomes" id="UP001201873"/>
    </source>
</evidence>
<dbReference type="Pfam" id="PF08459">
    <property type="entry name" value="UvrC_RNaseH_dom"/>
    <property type="match status" value="1"/>
</dbReference>
<dbReference type="InterPro" id="IPR003583">
    <property type="entry name" value="Hlx-hairpin-Hlx_DNA-bd_motif"/>
</dbReference>
<protein>
    <recommendedName>
        <fullName evidence="6">UvrABC system protein C</fullName>
        <shortName evidence="6">Protein UvrC</shortName>
    </recommendedName>
    <alternativeName>
        <fullName evidence="6">Excinuclease ABC subunit C</fullName>
    </alternativeName>
</protein>
<feature type="compositionally biased region" description="Low complexity" evidence="7">
    <location>
        <begin position="328"/>
        <end position="340"/>
    </location>
</feature>
<sequence length="774" mass="82775">MADPASYRPAPGSIPETPGVYRFRDEHGRVLYVGKAKNLRSRLANYFAAPHTLHPRTQQMVRTACGVEWTVVATEVEALQLEFTWIKEFDPRFNVRYRDDKSYPSLAVTLHEEFPRLQVMRGPKRKGVRYFGPYVHAWAIRETLDQLLRVFPARTCSAGVFRRAGQVGRPCLLGYIDRCSAPCVGRVDAAEHRAIVEDFCDFMSGQTGRFLRRIEQDMRAAAAAQEYERAARLRDDAGALRRAIEKQAVVLPDGTDADVIAFAEDDLEAAVAIFYVRGGRVRGQRGWVVDKVEDVTTADLVEQFLTQDYLEGIAPPAIPGAEDTAHVDGAADGPAGAADGPVGGRGVRGDARRPTGLASVDVEGAGVAREILLPVLPPDVQAVTELLAVVRGGRVELRVPQRGDKRTLLETVQRNASQALALHRTKRASDLTARSRALAELQEALDLPDAPLRIECFDVSNTQGTNIVASMVVFEDGLARRSEYRRFSIRGLAGGAGAAGDSGGGASGAQARGQDDVASMYETIHRRFSRYLAEQSRTGEIAGIPASGEVPAELTDPADPASSASSASSASPAGSAGEPAVGGQPLDPDTGRPRRFAYPPNLVVVDGGAPQVAAAARALNDLGIDDGPGGVALCGLAKRLEEVWLADSDEPVILPRTSEGLYLLQRVRDEAHRFAITYHRQKRSTAMVASALDEVPGLGETRRKALLRAFGSVAKIRAASAEELAQVSGIGPRTAAAIVTALARTAPGQPAAPAPAVDPMTGEILDHADAGRTP</sequence>
<dbReference type="SMART" id="SM00278">
    <property type="entry name" value="HhH1"/>
    <property type="match status" value="2"/>
</dbReference>
<dbReference type="CDD" id="cd10434">
    <property type="entry name" value="GIY-YIG_UvrC_Cho"/>
    <property type="match status" value="1"/>
</dbReference>
<dbReference type="PROSITE" id="PS50165">
    <property type="entry name" value="UVRC"/>
    <property type="match status" value="1"/>
</dbReference>
<dbReference type="Pfam" id="PF22920">
    <property type="entry name" value="UvrC_RNaseH"/>
    <property type="match status" value="2"/>
</dbReference>
<evidence type="ECO:0000256" key="7">
    <source>
        <dbReference type="SAM" id="MobiDB-lite"/>
    </source>
</evidence>
<dbReference type="InterPro" id="IPR050066">
    <property type="entry name" value="UvrABC_protein_C"/>
</dbReference>
<comment type="function">
    <text evidence="6">The UvrABC repair system catalyzes the recognition and processing of DNA lesions. UvrC both incises the 5' and 3' sides of the lesion. The N-terminal half is responsible for the 3' incision and the C-terminal half is responsible for the 5' incision.</text>
</comment>
<feature type="region of interest" description="Disordered" evidence="7">
    <location>
        <begin position="748"/>
        <end position="774"/>
    </location>
</feature>
<evidence type="ECO:0000256" key="4">
    <source>
        <dbReference type="ARBA" id="ARBA00022881"/>
    </source>
</evidence>
<dbReference type="InterPro" id="IPR010994">
    <property type="entry name" value="RuvA_2-like"/>
</dbReference>
<dbReference type="InterPro" id="IPR001943">
    <property type="entry name" value="UVR_dom"/>
</dbReference>
<keyword evidence="4 6" id="KW-0267">Excision nuclease</keyword>
<dbReference type="Gene3D" id="3.40.1440.10">
    <property type="entry name" value="GIY-YIG endonuclease"/>
    <property type="match status" value="1"/>
</dbReference>
<evidence type="ECO:0000259" key="10">
    <source>
        <dbReference type="PROSITE" id="PS50165"/>
    </source>
</evidence>
<feature type="compositionally biased region" description="Low complexity" evidence="7">
    <location>
        <begin position="557"/>
        <end position="583"/>
    </location>
</feature>
<evidence type="ECO:0000259" key="8">
    <source>
        <dbReference type="PROSITE" id="PS50151"/>
    </source>
</evidence>
<feature type="compositionally biased region" description="Low complexity" evidence="7">
    <location>
        <begin position="748"/>
        <end position="759"/>
    </location>
</feature>
<feature type="region of interest" description="Disordered" evidence="7">
    <location>
        <begin position="543"/>
        <end position="599"/>
    </location>
</feature>
<comment type="caution">
    <text evidence="11">The sequence shown here is derived from an EMBL/GenBank/DDBJ whole genome shotgun (WGS) entry which is preliminary data.</text>
</comment>
<dbReference type="PROSITE" id="PS50164">
    <property type="entry name" value="GIY_YIG"/>
    <property type="match status" value="1"/>
</dbReference>
<dbReference type="SUPFAM" id="SSF47781">
    <property type="entry name" value="RuvA domain 2-like"/>
    <property type="match status" value="1"/>
</dbReference>
<feature type="domain" description="UVR" evidence="8">
    <location>
        <begin position="208"/>
        <end position="243"/>
    </location>
</feature>
<dbReference type="SUPFAM" id="SSF46600">
    <property type="entry name" value="C-terminal UvrC-binding domain of UvrB"/>
    <property type="match status" value="1"/>
</dbReference>
<reference evidence="11 12" key="1">
    <citation type="submission" date="2022-04" db="EMBL/GenBank/DDBJ databases">
        <title>Genome diversity in the genus Frankia.</title>
        <authorList>
            <person name="Carlos-Shanley C."/>
            <person name="Hahn D."/>
        </authorList>
    </citation>
    <scope>NUCLEOTIDE SEQUENCE [LARGE SCALE GENOMIC DNA]</scope>
    <source>
        <strain evidence="11 12">Ag45/Mut15</strain>
    </source>
</reference>
<dbReference type="InterPro" id="IPR004791">
    <property type="entry name" value="UvrC"/>
</dbReference>
<dbReference type="HAMAP" id="MF_00203">
    <property type="entry name" value="UvrC"/>
    <property type="match status" value="1"/>
</dbReference>
<evidence type="ECO:0000256" key="2">
    <source>
        <dbReference type="ARBA" id="ARBA00022763"/>
    </source>
</evidence>
<comment type="similarity">
    <text evidence="6">Belongs to the UvrC family.</text>
</comment>
<evidence type="ECO:0000256" key="3">
    <source>
        <dbReference type="ARBA" id="ARBA00022769"/>
    </source>
</evidence>